<dbReference type="OrthoDB" id="9960032at2"/>
<keyword evidence="2" id="KW-1185">Reference proteome</keyword>
<dbReference type="AlphaFoldDB" id="A0A1G8YVR4"/>
<organism evidence="1 2">
    <name type="scientific">Flavobacterium noncentrifugens</name>
    <dbReference type="NCBI Taxonomy" id="1128970"/>
    <lineage>
        <taxon>Bacteria</taxon>
        <taxon>Pseudomonadati</taxon>
        <taxon>Bacteroidota</taxon>
        <taxon>Flavobacteriia</taxon>
        <taxon>Flavobacteriales</taxon>
        <taxon>Flavobacteriaceae</taxon>
        <taxon>Flavobacterium</taxon>
    </lineage>
</organism>
<dbReference type="Proteomes" id="UP000199580">
    <property type="component" value="Unassembled WGS sequence"/>
</dbReference>
<dbReference type="EMBL" id="FNEZ01000003">
    <property type="protein sequence ID" value="SDK06827.1"/>
    <property type="molecule type" value="Genomic_DNA"/>
</dbReference>
<protein>
    <submittedName>
        <fullName evidence="1">Uncharacterized protein</fullName>
    </submittedName>
</protein>
<sequence>MKTFNAFDEAKLAAANFDDNISSLDDQLLNIYWEKKELEEFLPKIGTYATAKEVVAITLAQLAMMEKHIVSILHKMSKPQGN</sequence>
<evidence type="ECO:0000313" key="1">
    <source>
        <dbReference type="EMBL" id="SDK06827.1"/>
    </source>
</evidence>
<name>A0A1G8YVR4_9FLAO</name>
<reference evidence="1 2" key="1">
    <citation type="submission" date="2016-10" db="EMBL/GenBank/DDBJ databases">
        <authorList>
            <person name="de Groot N.N."/>
        </authorList>
    </citation>
    <scope>NUCLEOTIDE SEQUENCE [LARGE SCALE GENOMIC DNA]</scope>
    <source>
        <strain evidence="1 2">CGMCC 1.10076</strain>
    </source>
</reference>
<dbReference type="RefSeq" id="WP_091395918.1">
    <property type="nucleotide sequence ID" value="NZ_BKAI01000006.1"/>
</dbReference>
<proteinExistence type="predicted"/>
<accession>A0A1G8YVR4</accession>
<evidence type="ECO:0000313" key="2">
    <source>
        <dbReference type="Proteomes" id="UP000199580"/>
    </source>
</evidence>
<gene>
    <name evidence="1" type="ORF">SAMN04487935_2493</name>
</gene>
<dbReference type="STRING" id="1128970.SAMN04487935_2493"/>